<evidence type="ECO:0000256" key="1">
    <source>
        <dbReference type="SAM" id="MobiDB-lite"/>
    </source>
</evidence>
<evidence type="ECO:0000313" key="3">
    <source>
        <dbReference type="EMBL" id="ELA09446.1"/>
    </source>
</evidence>
<keyword evidence="2" id="KW-0472">Membrane</keyword>
<keyword evidence="2" id="KW-1133">Transmembrane helix</keyword>
<evidence type="ECO:0000313" key="4">
    <source>
        <dbReference type="Proteomes" id="UP000023795"/>
    </source>
</evidence>
<name>L2F9J4_9GAMM</name>
<dbReference type="PATRIC" id="fig|1230338.3.peg.768"/>
<organism evidence="3 4">
    <name type="scientific">Moraxella macacae 0408225</name>
    <dbReference type="NCBI Taxonomy" id="1230338"/>
    <lineage>
        <taxon>Bacteria</taxon>
        <taxon>Pseudomonadati</taxon>
        <taxon>Pseudomonadota</taxon>
        <taxon>Gammaproteobacteria</taxon>
        <taxon>Moraxellales</taxon>
        <taxon>Moraxellaceae</taxon>
        <taxon>Moraxella</taxon>
    </lineage>
</organism>
<dbReference type="STRING" id="1230338.MOMA_03550"/>
<protein>
    <submittedName>
        <fullName evidence="3">Uncharacterized protein</fullName>
    </submittedName>
</protein>
<feature type="compositionally biased region" description="Polar residues" evidence="1">
    <location>
        <begin position="302"/>
        <end position="311"/>
    </location>
</feature>
<dbReference type="AlphaFoldDB" id="L2F9J4"/>
<evidence type="ECO:0000256" key="2">
    <source>
        <dbReference type="SAM" id="Phobius"/>
    </source>
</evidence>
<keyword evidence="2" id="KW-0812">Transmembrane</keyword>
<gene>
    <name evidence="3" type="ORF">MOMA_03550</name>
</gene>
<dbReference type="eggNOG" id="ENOG5032ZVD">
    <property type="taxonomic scope" value="Bacteria"/>
</dbReference>
<accession>L2F9J4</accession>
<dbReference type="GO" id="GO:0042834">
    <property type="term" value="F:peptidoglycan binding"/>
    <property type="evidence" value="ECO:0007669"/>
    <property type="project" value="InterPro"/>
</dbReference>
<dbReference type="InterPro" id="IPR036680">
    <property type="entry name" value="SPOR-like_sf"/>
</dbReference>
<feature type="compositionally biased region" description="Basic and acidic residues" evidence="1">
    <location>
        <begin position="290"/>
        <end position="299"/>
    </location>
</feature>
<dbReference type="EMBL" id="ANIN01000001">
    <property type="protein sequence ID" value="ELA09446.1"/>
    <property type="molecule type" value="Genomic_DNA"/>
</dbReference>
<reference evidence="3 4" key="1">
    <citation type="journal article" date="2013" name="Genome Announc.">
        <title>Genome Sequence of Moraxella macacae 0408225, a Novel Bacterial Species Isolated from a Cynomolgus Macaque with Epistaxis.</title>
        <authorList>
            <person name="Ladner J.T."/>
            <person name="Whitehouse C.A."/>
            <person name="Koroleva G.I."/>
            <person name="Palacios G.F."/>
        </authorList>
    </citation>
    <scope>NUCLEOTIDE SEQUENCE [LARGE SCALE GENOMIC DNA]</scope>
    <source>
        <strain evidence="3 4">0408225</strain>
    </source>
</reference>
<dbReference type="Gene3D" id="3.30.70.1070">
    <property type="entry name" value="Sporulation related repeat"/>
    <property type="match status" value="1"/>
</dbReference>
<keyword evidence="4" id="KW-1185">Reference proteome</keyword>
<comment type="caution">
    <text evidence="3">The sequence shown here is derived from an EMBL/GenBank/DDBJ whole genome shotgun (WGS) entry which is preliminary data.</text>
</comment>
<feature type="compositionally biased region" description="Basic and acidic residues" evidence="1">
    <location>
        <begin position="312"/>
        <end position="359"/>
    </location>
</feature>
<feature type="transmembrane region" description="Helical" evidence="2">
    <location>
        <begin position="29"/>
        <end position="53"/>
    </location>
</feature>
<proteinExistence type="predicted"/>
<feature type="region of interest" description="Disordered" evidence="1">
    <location>
        <begin position="289"/>
        <end position="359"/>
    </location>
</feature>
<feature type="region of interest" description="Disordered" evidence="1">
    <location>
        <begin position="232"/>
        <end position="258"/>
    </location>
</feature>
<dbReference type="Proteomes" id="UP000023795">
    <property type="component" value="Unassembled WGS sequence"/>
</dbReference>
<sequence>MALISIGVNKYQSNGFFMLKSLSSGYRSLALQVAVWLLFAGIAGGLTFMVWVASAVKPAKKIKQNDEVAAVIDPNILLVNHNPDEMHKLVRPISFDAIVRDKRNYPKEFKDSSFLKANVGKWTLQVMNVVQHEVITDYLNGRSDREKFSYFRIVDTNNEKRFVLTYGVFTSPQEAIGTSKIINFGLPNNVQAFLEEINRYTSQMDEYEIMPPLEEIGKQAPKSVNLKEVQQELPAPTTDVQPTQPKKSIEKSTNTDDTLVIEEQRKVINPNEPDLPIPIISKQHLANRNDNIDNHDEPMPKQNLTKNTNEQPVKEPKSKQTQPKLKEETKPKEEKISPKPNQKPKEKTTTDANPAEKAE</sequence>